<feature type="domain" description="JAB" evidence="6">
    <location>
        <begin position="8"/>
        <end position="98"/>
    </location>
</feature>
<dbReference type="GO" id="GO:0008237">
    <property type="term" value="F:metallopeptidase activity"/>
    <property type="evidence" value="ECO:0007669"/>
    <property type="project" value="UniProtKB-KW"/>
</dbReference>
<proteinExistence type="predicted"/>
<accession>K8P7V6</accession>
<dbReference type="eggNOG" id="ENOG50337AS">
    <property type="taxonomic scope" value="Bacteria"/>
</dbReference>
<dbReference type="Proteomes" id="UP000001096">
    <property type="component" value="Unassembled WGS sequence"/>
</dbReference>
<evidence type="ECO:0000259" key="6">
    <source>
        <dbReference type="Pfam" id="PF14464"/>
    </source>
</evidence>
<evidence type="ECO:0000256" key="1">
    <source>
        <dbReference type="ARBA" id="ARBA00022670"/>
    </source>
</evidence>
<keyword evidence="8" id="KW-1185">Reference proteome</keyword>
<dbReference type="SUPFAM" id="SSF102712">
    <property type="entry name" value="JAB1/MPN domain"/>
    <property type="match status" value="1"/>
</dbReference>
<keyword evidence="2" id="KW-0479">Metal-binding</keyword>
<evidence type="ECO:0000256" key="3">
    <source>
        <dbReference type="ARBA" id="ARBA00022801"/>
    </source>
</evidence>
<evidence type="ECO:0000256" key="5">
    <source>
        <dbReference type="ARBA" id="ARBA00023049"/>
    </source>
</evidence>
<dbReference type="AlphaFoldDB" id="K8P7V6"/>
<dbReference type="EMBL" id="AGWX01000005">
    <property type="protein sequence ID" value="EKS34473.1"/>
    <property type="molecule type" value="Genomic_DNA"/>
</dbReference>
<evidence type="ECO:0000256" key="2">
    <source>
        <dbReference type="ARBA" id="ARBA00022723"/>
    </source>
</evidence>
<sequence>MTVRVPKEIVARTIDVLRRGGAVECEAVVLWLGRGPRGAERIEEAYRPDQIAEKDFFRIPPAAMKDLMAHLRRTRLQVVAQVHSHPGRAFHSEADDEWAIVRNRGALSLVVPRFGAGATVANFMDQTAMYRLSDDDMWIAVPDEDVPDVVEVA</sequence>
<evidence type="ECO:0000313" key="8">
    <source>
        <dbReference type="Proteomes" id="UP000001096"/>
    </source>
</evidence>
<dbReference type="PATRIC" id="fig|883078.3.peg.4527"/>
<gene>
    <name evidence="7" type="ORF">HMPREF9695_04383</name>
</gene>
<name>K8P7V6_9BRAD</name>
<organism evidence="7 8">
    <name type="scientific">Afipia broomeae ATCC 49717</name>
    <dbReference type="NCBI Taxonomy" id="883078"/>
    <lineage>
        <taxon>Bacteria</taxon>
        <taxon>Pseudomonadati</taxon>
        <taxon>Pseudomonadota</taxon>
        <taxon>Alphaproteobacteria</taxon>
        <taxon>Hyphomicrobiales</taxon>
        <taxon>Nitrobacteraceae</taxon>
        <taxon>Afipia</taxon>
    </lineage>
</organism>
<evidence type="ECO:0000313" key="7">
    <source>
        <dbReference type="EMBL" id="EKS34473.1"/>
    </source>
</evidence>
<keyword evidence="5" id="KW-0482">Metalloprotease</keyword>
<keyword evidence="1" id="KW-0645">Protease</keyword>
<dbReference type="GO" id="GO:0046872">
    <property type="term" value="F:metal ion binding"/>
    <property type="evidence" value="ECO:0007669"/>
    <property type="project" value="UniProtKB-KW"/>
</dbReference>
<protein>
    <recommendedName>
        <fullName evidence="6">JAB domain-containing protein</fullName>
    </recommendedName>
</protein>
<keyword evidence="3" id="KW-0378">Hydrolase</keyword>
<dbReference type="HOGENOM" id="CLU_112902_0_0_5"/>
<keyword evidence="4" id="KW-0862">Zinc</keyword>
<dbReference type="GO" id="GO:0006508">
    <property type="term" value="P:proteolysis"/>
    <property type="evidence" value="ECO:0007669"/>
    <property type="project" value="UniProtKB-KW"/>
</dbReference>
<evidence type="ECO:0000256" key="4">
    <source>
        <dbReference type="ARBA" id="ARBA00022833"/>
    </source>
</evidence>
<reference evidence="7 8" key="1">
    <citation type="submission" date="2012-04" db="EMBL/GenBank/DDBJ databases">
        <title>The Genome Sequence of Afipia broomeae ATCC 49717.</title>
        <authorList>
            <consortium name="The Broad Institute Genome Sequencing Platform"/>
            <person name="Earl A."/>
            <person name="Ward D."/>
            <person name="Feldgarden M."/>
            <person name="Gevers D."/>
            <person name="Huys G."/>
            <person name="Walker B."/>
            <person name="Young S.K."/>
            <person name="Zeng Q."/>
            <person name="Gargeya S."/>
            <person name="Fitzgerald M."/>
            <person name="Haas B."/>
            <person name="Abouelleil A."/>
            <person name="Alvarado L."/>
            <person name="Arachchi H.M."/>
            <person name="Berlin A."/>
            <person name="Chapman S.B."/>
            <person name="Goldberg J."/>
            <person name="Griggs A."/>
            <person name="Gujja S."/>
            <person name="Hansen M."/>
            <person name="Howarth C."/>
            <person name="Imamovic A."/>
            <person name="Larimer J."/>
            <person name="McCowen C."/>
            <person name="Montmayeur A."/>
            <person name="Murphy C."/>
            <person name="Neiman D."/>
            <person name="Pearson M."/>
            <person name="Priest M."/>
            <person name="Roberts A."/>
            <person name="Saif S."/>
            <person name="Shea T."/>
            <person name="Sisk P."/>
            <person name="Sykes S."/>
            <person name="Wortman J."/>
            <person name="Nusbaum C."/>
            <person name="Birren B."/>
        </authorList>
    </citation>
    <scope>NUCLEOTIDE SEQUENCE [LARGE SCALE GENOMIC DNA]</scope>
    <source>
        <strain evidence="7 8">ATCC 49717</strain>
    </source>
</reference>
<dbReference type="Pfam" id="PF14464">
    <property type="entry name" value="Prok-JAB"/>
    <property type="match status" value="1"/>
</dbReference>
<dbReference type="Gene3D" id="3.40.140.10">
    <property type="entry name" value="Cytidine Deaminase, domain 2"/>
    <property type="match status" value="1"/>
</dbReference>
<comment type="caution">
    <text evidence="7">The sequence shown here is derived from an EMBL/GenBank/DDBJ whole genome shotgun (WGS) entry which is preliminary data.</text>
</comment>
<dbReference type="RefSeq" id="WP_006023084.1">
    <property type="nucleotide sequence ID" value="NZ_KB375284.1"/>
</dbReference>
<dbReference type="InterPro" id="IPR028090">
    <property type="entry name" value="JAB_dom_prok"/>
</dbReference>